<organism evidence="2 3">
    <name type="scientific">Fusarium avenaceum</name>
    <dbReference type="NCBI Taxonomy" id="40199"/>
    <lineage>
        <taxon>Eukaryota</taxon>
        <taxon>Fungi</taxon>
        <taxon>Dikarya</taxon>
        <taxon>Ascomycota</taxon>
        <taxon>Pezizomycotina</taxon>
        <taxon>Sordariomycetes</taxon>
        <taxon>Hypocreomycetidae</taxon>
        <taxon>Hypocreales</taxon>
        <taxon>Nectriaceae</taxon>
        <taxon>Fusarium</taxon>
        <taxon>Fusarium tricinctum species complex</taxon>
    </lineage>
</organism>
<dbReference type="Pfam" id="PF12146">
    <property type="entry name" value="Hydrolase_4"/>
    <property type="match status" value="1"/>
</dbReference>
<dbReference type="InterPro" id="IPR022742">
    <property type="entry name" value="Hydrolase_4"/>
</dbReference>
<comment type="caution">
    <text evidence="2">The sequence shown here is derived from an EMBL/GenBank/DDBJ whole genome shotgun (WGS) entry which is preliminary data.</text>
</comment>
<protein>
    <recommendedName>
        <fullName evidence="1">Serine aminopeptidase S33 domain-containing protein</fullName>
    </recommendedName>
</protein>
<evidence type="ECO:0000313" key="2">
    <source>
        <dbReference type="EMBL" id="KAG5660887.1"/>
    </source>
</evidence>
<keyword evidence="3" id="KW-1185">Reference proteome</keyword>
<feature type="domain" description="Serine aminopeptidase S33" evidence="1">
    <location>
        <begin position="31"/>
        <end position="156"/>
    </location>
</feature>
<dbReference type="SUPFAM" id="SSF53474">
    <property type="entry name" value="alpha/beta-Hydrolases"/>
    <property type="match status" value="1"/>
</dbReference>
<dbReference type="Gene3D" id="3.40.50.1820">
    <property type="entry name" value="alpha/beta hydrolase"/>
    <property type="match status" value="1"/>
</dbReference>
<name>A0A9P7H185_9HYPO</name>
<evidence type="ECO:0000259" key="1">
    <source>
        <dbReference type="Pfam" id="PF12146"/>
    </source>
</evidence>
<reference evidence="2" key="1">
    <citation type="submission" date="2021-04" db="EMBL/GenBank/DDBJ databases">
        <title>Draft genome of Fusarium avenaceum strain F156N33, isolated from an atmospheric sample in Virginia.</title>
        <authorList>
            <person name="Yang S."/>
            <person name="Vinatzer B.A."/>
            <person name="Coleman J."/>
        </authorList>
    </citation>
    <scope>NUCLEOTIDE SEQUENCE</scope>
    <source>
        <strain evidence="2">F156N33</strain>
    </source>
</reference>
<dbReference type="EMBL" id="JAGPUO010000008">
    <property type="protein sequence ID" value="KAG5660887.1"/>
    <property type="molecule type" value="Genomic_DNA"/>
</dbReference>
<dbReference type="AlphaFoldDB" id="A0A9P7H185"/>
<evidence type="ECO:0000313" key="3">
    <source>
        <dbReference type="Proteomes" id="UP000782241"/>
    </source>
</evidence>
<dbReference type="InterPro" id="IPR029058">
    <property type="entry name" value="AB_hydrolase_fold"/>
</dbReference>
<gene>
    <name evidence="2" type="ORF">KAF25_002530</name>
</gene>
<proteinExistence type="predicted"/>
<sequence>MAAKPSSTTLVDLGSYKLEMTIRGPPRRAHNPIVVIIPDIGSSIKEWSTVTQGLAESTGVLNYERAGFGQSEAAPQSDSRSAEEIAVELHALLKTAKVAPPYIMICHSYGGVILQEFIKLRNLAQFKGFVFVNANTGETPMTFLSPHVRALQQGIDSLKLCYGERHRLSESEWDALSKEEARPEHQAAAAREIAGYHAQQDGDHVKKQAGFEKHELGRVPLVVLHADSAADLGKIHTEGLRLGNGTDSDRAAICQSIQELDEGEGKVQRMLLDLSERSKLQHVGGSGPKIHLVAPESVVDAVIWILMQYRC</sequence>
<dbReference type="Proteomes" id="UP000782241">
    <property type="component" value="Unassembled WGS sequence"/>
</dbReference>
<accession>A0A9P7H185</accession>